<name>W6UTB9_ECHGR</name>
<dbReference type="RefSeq" id="XP_024356071.1">
    <property type="nucleotide sequence ID" value="XM_024489393.1"/>
</dbReference>
<dbReference type="InterPro" id="IPR057815">
    <property type="entry name" value="C2CD5_C"/>
</dbReference>
<dbReference type="GO" id="GO:0090314">
    <property type="term" value="P:positive regulation of protein targeting to membrane"/>
    <property type="evidence" value="ECO:0007669"/>
    <property type="project" value="TreeGrafter"/>
</dbReference>
<gene>
    <name evidence="3" type="ORF">EGR_00144</name>
</gene>
<dbReference type="GO" id="GO:0010828">
    <property type="term" value="P:positive regulation of D-glucose transmembrane transport"/>
    <property type="evidence" value="ECO:0007669"/>
    <property type="project" value="TreeGrafter"/>
</dbReference>
<feature type="compositionally biased region" description="Polar residues" evidence="1">
    <location>
        <begin position="950"/>
        <end position="965"/>
    </location>
</feature>
<feature type="domain" description="C2" evidence="2">
    <location>
        <begin position="19"/>
        <end position="143"/>
    </location>
</feature>
<accession>W6UTB9</accession>
<dbReference type="GO" id="GO:0005509">
    <property type="term" value="F:calcium ion binding"/>
    <property type="evidence" value="ECO:0007669"/>
    <property type="project" value="TreeGrafter"/>
</dbReference>
<dbReference type="InterPro" id="IPR037785">
    <property type="entry name" value="C2_C2CD5"/>
</dbReference>
<evidence type="ECO:0000256" key="1">
    <source>
        <dbReference type="SAM" id="MobiDB-lite"/>
    </source>
</evidence>
<dbReference type="SMART" id="SM00239">
    <property type="entry name" value="C2"/>
    <property type="match status" value="1"/>
</dbReference>
<dbReference type="KEGG" id="egl:EGR_00144"/>
<dbReference type="STRING" id="6210.W6UTB9"/>
<dbReference type="SUPFAM" id="SSF49562">
    <property type="entry name" value="C2 domain (Calcium/lipid-binding domain, CaLB)"/>
    <property type="match status" value="1"/>
</dbReference>
<dbReference type="InterPro" id="IPR056430">
    <property type="entry name" value="C2CD5_YbjQ-like_dom"/>
</dbReference>
<proteinExistence type="predicted"/>
<dbReference type="GO" id="GO:0065002">
    <property type="term" value="P:intracellular protein transmembrane transport"/>
    <property type="evidence" value="ECO:0007669"/>
    <property type="project" value="TreeGrafter"/>
</dbReference>
<dbReference type="InterPro" id="IPR035439">
    <property type="entry name" value="UPF0145_dom_sf"/>
</dbReference>
<dbReference type="PANTHER" id="PTHR37412">
    <property type="entry name" value="C2 DOMAIN-CONTAINING PROTEIN 5"/>
    <property type="match status" value="1"/>
</dbReference>
<dbReference type="OrthoDB" id="419768at2759"/>
<dbReference type="Pfam" id="PF23128">
    <property type="entry name" value="YbjQ_4"/>
    <property type="match status" value="1"/>
</dbReference>
<dbReference type="GO" id="GO:0005886">
    <property type="term" value="C:plasma membrane"/>
    <property type="evidence" value="ECO:0007669"/>
    <property type="project" value="TreeGrafter"/>
</dbReference>
<dbReference type="SUPFAM" id="SSF117782">
    <property type="entry name" value="YbjQ-like"/>
    <property type="match status" value="1"/>
</dbReference>
<dbReference type="InterPro" id="IPR056431">
    <property type="entry name" value="C2CD5_YbjQ-rel_dom"/>
</dbReference>
<dbReference type="Proteomes" id="UP000019149">
    <property type="component" value="Unassembled WGS sequence"/>
</dbReference>
<dbReference type="AlphaFoldDB" id="W6UTB9"/>
<dbReference type="InterPro" id="IPR035892">
    <property type="entry name" value="C2_domain_sf"/>
</dbReference>
<reference evidence="3 4" key="1">
    <citation type="journal article" date="2013" name="Nat. Genet.">
        <title>The genome of the hydatid tapeworm Echinococcus granulosus.</title>
        <authorList>
            <person name="Zheng H."/>
            <person name="Zhang W."/>
            <person name="Zhang L."/>
            <person name="Zhang Z."/>
            <person name="Li J."/>
            <person name="Lu G."/>
            <person name="Zhu Y."/>
            <person name="Wang Y."/>
            <person name="Huang Y."/>
            <person name="Liu J."/>
            <person name="Kang H."/>
            <person name="Chen J."/>
            <person name="Wang L."/>
            <person name="Chen A."/>
            <person name="Yu S."/>
            <person name="Gao Z."/>
            <person name="Jin L."/>
            <person name="Gu W."/>
            <person name="Wang Z."/>
            <person name="Zhao L."/>
            <person name="Shi B."/>
            <person name="Wen H."/>
            <person name="Lin R."/>
            <person name="Jones M.K."/>
            <person name="Brejova B."/>
            <person name="Vinar T."/>
            <person name="Zhao G."/>
            <person name="McManus D.P."/>
            <person name="Chen Z."/>
            <person name="Zhou Y."/>
            <person name="Wang S."/>
        </authorList>
    </citation>
    <scope>NUCLEOTIDE SEQUENCE [LARGE SCALE GENOMIC DNA]</scope>
</reference>
<dbReference type="Pfam" id="PF23028">
    <property type="entry name" value="YbjQ_3"/>
    <property type="match status" value="1"/>
</dbReference>
<dbReference type="InterPro" id="IPR038983">
    <property type="entry name" value="C2CD5"/>
</dbReference>
<evidence type="ECO:0000313" key="4">
    <source>
        <dbReference type="Proteomes" id="UP000019149"/>
    </source>
</evidence>
<comment type="caution">
    <text evidence="3">The sequence shown here is derived from an EMBL/GenBank/DDBJ whole genome shotgun (WGS) entry which is preliminary data.</text>
</comment>
<organism evidence="3 4">
    <name type="scientific">Echinococcus granulosus</name>
    <name type="common">Hydatid tapeworm</name>
    <dbReference type="NCBI Taxonomy" id="6210"/>
    <lineage>
        <taxon>Eukaryota</taxon>
        <taxon>Metazoa</taxon>
        <taxon>Spiralia</taxon>
        <taxon>Lophotrochozoa</taxon>
        <taxon>Platyhelminthes</taxon>
        <taxon>Cestoda</taxon>
        <taxon>Eucestoda</taxon>
        <taxon>Cyclophyllidea</taxon>
        <taxon>Taeniidae</taxon>
        <taxon>Echinococcus</taxon>
        <taxon>Echinococcus granulosus group</taxon>
    </lineage>
</organism>
<dbReference type="GO" id="GO:0072659">
    <property type="term" value="P:protein localization to plasma membrane"/>
    <property type="evidence" value="ECO:0007669"/>
    <property type="project" value="TreeGrafter"/>
</dbReference>
<dbReference type="PANTHER" id="PTHR37412:SF2">
    <property type="entry name" value="C2 DOMAIN-CONTAINING PROTEIN 5"/>
    <property type="match status" value="1"/>
</dbReference>
<dbReference type="CTD" id="36335859"/>
<dbReference type="CDD" id="cd08688">
    <property type="entry name" value="C2_KIAA0528-like"/>
    <property type="match status" value="1"/>
</dbReference>
<dbReference type="EMBL" id="APAU02000001">
    <property type="protein sequence ID" value="EUB64875.1"/>
    <property type="molecule type" value="Genomic_DNA"/>
</dbReference>
<keyword evidence="4" id="KW-1185">Reference proteome</keyword>
<feature type="compositionally biased region" description="Polar residues" evidence="1">
    <location>
        <begin position="978"/>
        <end position="992"/>
    </location>
</feature>
<dbReference type="Gene3D" id="2.60.40.150">
    <property type="entry name" value="C2 domain"/>
    <property type="match status" value="1"/>
</dbReference>
<protein>
    <recommendedName>
        <fullName evidence="2">C2 domain-containing protein</fullName>
    </recommendedName>
</protein>
<evidence type="ECO:0000313" key="3">
    <source>
        <dbReference type="EMBL" id="EUB64875.1"/>
    </source>
</evidence>
<dbReference type="PROSITE" id="PS50004">
    <property type="entry name" value="C2"/>
    <property type="match status" value="1"/>
</dbReference>
<feature type="region of interest" description="Disordered" evidence="1">
    <location>
        <begin position="950"/>
        <end position="1010"/>
    </location>
</feature>
<dbReference type="GeneID" id="36335859"/>
<dbReference type="GO" id="GO:0005544">
    <property type="term" value="F:calcium-dependent phospholipid binding"/>
    <property type="evidence" value="ECO:0007669"/>
    <property type="project" value="InterPro"/>
</dbReference>
<dbReference type="GO" id="GO:0031340">
    <property type="term" value="P:positive regulation of vesicle fusion"/>
    <property type="evidence" value="ECO:0007669"/>
    <property type="project" value="TreeGrafter"/>
</dbReference>
<dbReference type="OMA" id="TMFYLES"/>
<dbReference type="Pfam" id="PF23025">
    <property type="entry name" value="YbjQ_2"/>
    <property type="match status" value="3"/>
</dbReference>
<sequence>MNAEIQRHFWKRKKDLRYVSPKKDANQEIQMLEEMPAAVKVKVLAARNLPVMDRTSFLTDAFVEVRLGNTMFKTEVIRRTLNPEWNSDWFCFELNEEALLEEALQVRVLDHDTYSAHDAIGRVYVDLTPLLQTEQKRTLNGWFPLYDTMHGIRGEINLAVRVDLFSDACRQRFSSLGVRFFFSSSIPSGYRVISLIGFVRELVMNDDPEHQWIEKIRTSRASNEARQCLFSQLAGELQSKLSRKVLSLGGNAVIGYRLHFDLEGDTGIVARAIGTAVRLQRSPTNSQLRISLLRKNSEKGDSEVETKVPVQGESDAKPYVNPPIGGYALSSPKPLNAAEFPFLTISHPPRGLIRHFGSVIVARSVKLLDKNATETVNSRVAWWLELRTEALTRMYNVGCDALVGYREECTIYEDICVLSVSATAVTLNQLWTHFFDVPGPSSFRPSKSSSLRQGRVADIIQNERDHVTDIPSGLPVSPNPKGVADNSPWTCSNYDCSVCHIPSLNQALPPNKSMRCRVCRVAFVPEFLLSTTDFPPELSVVGRPSFIQVGLSRSKKVEKGESAAREISELLPYIEYELHYRLLQKLRLRGMNAIFGLSLQLAIGEDLVVVLATGTGVCIPALPSAQLPKVCPVSGNLSTLHTDLLRNLRTFNDRCCVLFGIPKEAHGSLQIERENGYSDPFDSLEGGVKAGKEEEVVATAVTKRSGIIVPNDSVTNEKDHSEHASTYFVDAREPEPEELNSLLSDPLPPPGLLFSTTDYLPNDESFAWLVKIKREQSDCASNSFSWRRLYSFVKVHTIQTLKADDALGSMLLCYSNSGPLVGDISLPILHSSTSFDSTLNAPLVNKCMAKCLRDCNQLTWFHFRCVMPCAITSLRYRLTVVDDDVVQIICSGVALSLSNEESASCKNISLGVLKAEGQKLSVSNTRRSLFNRPKGFRSVPVMEPKTISQASEFESNYPEQSAGKSSNKKAKWWKPFSKDSSANRSEASTSAKFSDGLNDRPNAHSGFDTSEGKCILTPSPKLLDCEGTHYLGSYSFFFVRETNDLREVSSITSKLNRSDGIDLVNHYFNGDNVKSDSLLFQMGGLRCFIHAAVMEAQAVAAAHTVGLGGNALLSYQITDLLITRPASRNQAQCLVNLCGDMARTSAN</sequence>
<dbReference type="Pfam" id="PF00168">
    <property type="entry name" value="C2"/>
    <property type="match status" value="1"/>
</dbReference>
<evidence type="ECO:0000259" key="2">
    <source>
        <dbReference type="PROSITE" id="PS50004"/>
    </source>
</evidence>
<dbReference type="InterPro" id="IPR000008">
    <property type="entry name" value="C2_dom"/>
</dbReference>